<evidence type="ECO:0000313" key="1">
    <source>
        <dbReference type="EMBL" id="CAA9355758.1"/>
    </source>
</evidence>
<sequence>EDALPGIRAAHAAGLRCAAVGALQPYQAAAADAYLASLDGHTLDTLSRLVTRGQERVIHE</sequence>
<reference evidence="1" key="1">
    <citation type="submission" date="2020-02" db="EMBL/GenBank/DDBJ databases">
        <authorList>
            <person name="Meier V. D."/>
        </authorList>
    </citation>
    <scope>NUCLEOTIDE SEQUENCE</scope>
    <source>
        <strain evidence="1">AVDCRST_MAG11</strain>
    </source>
</reference>
<dbReference type="EMBL" id="CADCTU010000809">
    <property type="protein sequence ID" value="CAA9355758.1"/>
    <property type="molecule type" value="Genomic_DNA"/>
</dbReference>
<protein>
    <submittedName>
        <fullName evidence="1">Uncharacterized protein</fullName>
    </submittedName>
</protein>
<organism evidence="1">
    <name type="scientific">uncultured Gemmatimonadaceae bacterium</name>
    <dbReference type="NCBI Taxonomy" id="246130"/>
    <lineage>
        <taxon>Bacteria</taxon>
        <taxon>Pseudomonadati</taxon>
        <taxon>Gemmatimonadota</taxon>
        <taxon>Gemmatimonadia</taxon>
        <taxon>Gemmatimonadales</taxon>
        <taxon>Gemmatimonadaceae</taxon>
        <taxon>environmental samples</taxon>
    </lineage>
</organism>
<feature type="non-terminal residue" evidence="1">
    <location>
        <position position="1"/>
    </location>
</feature>
<gene>
    <name evidence="1" type="ORF">AVDCRST_MAG11-3803</name>
</gene>
<name>A0A6J4MC68_9BACT</name>
<dbReference type="Gene3D" id="3.40.50.1000">
    <property type="entry name" value="HAD superfamily/HAD-like"/>
    <property type="match status" value="1"/>
</dbReference>
<accession>A0A6J4MC68</accession>
<dbReference type="AlphaFoldDB" id="A0A6J4MC68"/>
<dbReference type="InterPro" id="IPR023214">
    <property type="entry name" value="HAD_sf"/>
</dbReference>
<proteinExistence type="predicted"/>